<sequence>MKYLHLLLLTLIIAIVASCGNNDSKTGDSKNIDSTQVRSGIPYDTAATSMAQLIAGITPEDTTGGSAIVQKTIWKIHADSIRTLFNTAEKKNLGFMRQWAAAELPEGRDTAATLLYAFSGPDYLYANTFYPGAKKYILFGLEPVGKIPVLDTTKNQELFFNAIRRSLKTSLSRNFFITLHMSGDLRASEYNGVTSILMLYAAYTGHKIKDISYVSVDTNGRVLPCAYDSLKLRNETGGVRLNLIDSLGREKEVTYFSFNAENSLFEKCTVKKYLESIDGKTFGMLKAASYLMHYDGFMKIREIFTSKVSVLLTDDTGLSYRTMKSVFSKIQLYGKYSNPVDMFDYINLHDLQLAYDSLPAKPIRFTYGYGYGQKLMIGRK</sequence>
<reference evidence="1" key="1">
    <citation type="submission" date="2019-08" db="EMBL/GenBank/DDBJ databases">
        <authorList>
            <person name="Kucharzyk K."/>
            <person name="Murdoch R.W."/>
            <person name="Higgins S."/>
            <person name="Loffler F."/>
        </authorList>
    </citation>
    <scope>NUCLEOTIDE SEQUENCE</scope>
</reference>
<accession>A0A644YLN8</accession>
<dbReference type="EMBL" id="VSSQ01004985">
    <property type="protein sequence ID" value="MPM27403.1"/>
    <property type="molecule type" value="Genomic_DNA"/>
</dbReference>
<protein>
    <recommendedName>
        <fullName evidence="2">Lipoprotein</fullName>
    </recommendedName>
</protein>
<gene>
    <name evidence="1" type="ORF">SDC9_73914</name>
</gene>
<dbReference type="AlphaFoldDB" id="A0A644YLN8"/>
<evidence type="ECO:0000313" key="1">
    <source>
        <dbReference type="EMBL" id="MPM27403.1"/>
    </source>
</evidence>
<evidence type="ECO:0008006" key="2">
    <source>
        <dbReference type="Google" id="ProtNLM"/>
    </source>
</evidence>
<name>A0A644YLN8_9ZZZZ</name>
<organism evidence="1">
    <name type="scientific">bioreactor metagenome</name>
    <dbReference type="NCBI Taxonomy" id="1076179"/>
    <lineage>
        <taxon>unclassified sequences</taxon>
        <taxon>metagenomes</taxon>
        <taxon>ecological metagenomes</taxon>
    </lineage>
</organism>
<dbReference type="PROSITE" id="PS51257">
    <property type="entry name" value="PROKAR_LIPOPROTEIN"/>
    <property type="match status" value="1"/>
</dbReference>
<comment type="caution">
    <text evidence="1">The sequence shown here is derived from an EMBL/GenBank/DDBJ whole genome shotgun (WGS) entry which is preliminary data.</text>
</comment>
<proteinExistence type="predicted"/>